<feature type="transmembrane region" description="Helical" evidence="4">
    <location>
        <begin position="7"/>
        <end position="27"/>
    </location>
</feature>
<dbReference type="EMBL" id="NRHC01000016">
    <property type="protein sequence ID" value="RIY34182.1"/>
    <property type="molecule type" value="Genomic_DNA"/>
</dbReference>
<evidence type="ECO:0000313" key="6">
    <source>
        <dbReference type="EMBL" id="RIY34182.1"/>
    </source>
</evidence>
<keyword evidence="1 4" id="KW-0812">Transmembrane</keyword>
<dbReference type="GO" id="GO:0022857">
    <property type="term" value="F:transmembrane transporter activity"/>
    <property type="evidence" value="ECO:0007669"/>
    <property type="project" value="InterPro"/>
</dbReference>
<dbReference type="InterPro" id="IPR036259">
    <property type="entry name" value="MFS_trans_sf"/>
</dbReference>
<keyword evidence="3 4" id="KW-0472">Membrane</keyword>
<dbReference type="PROSITE" id="PS50850">
    <property type="entry name" value="MFS"/>
    <property type="match status" value="1"/>
</dbReference>
<feature type="transmembrane region" description="Helical" evidence="4">
    <location>
        <begin position="380"/>
        <end position="402"/>
    </location>
</feature>
<dbReference type="InterPro" id="IPR011701">
    <property type="entry name" value="MFS"/>
</dbReference>
<name>A0A3A1Y7H3_9GAMM</name>
<organism evidence="6 7">
    <name type="scientific">Psittacicella hinzii</name>
    <dbReference type="NCBI Taxonomy" id="2028575"/>
    <lineage>
        <taxon>Bacteria</taxon>
        <taxon>Pseudomonadati</taxon>
        <taxon>Pseudomonadota</taxon>
        <taxon>Gammaproteobacteria</taxon>
        <taxon>Pasteurellales</taxon>
        <taxon>Psittacicellaceae</taxon>
        <taxon>Psittacicella</taxon>
    </lineage>
</organism>
<feature type="transmembrane region" description="Helical" evidence="4">
    <location>
        <begin position="47"/>
        <end position="67"/>
    </location>
</feature>
<keyword evidence="7" id="KW-1185">Reference proteome</keyword>
<dbReference type="RefSeq" id="WP_119524563.1">
    <property type="nucleotide sequence ID" value="NZ_NRHC01000016.1"/>
</dbReference>
<feature type="transmembrane region" description="Helical" evidence="4">
    <location>
        <begin position="259"/>
        <end position="282"/>
    </location>
</feature>
<evidence type="ECO:0000256" key="4">
    <source>
        <dbReference type="SAM" id="Phobius"/>
    </source>
</evidence>
<dbReference type="InterPro" id="IPR020846">
    <property type="entry name" value="MFS_dom"/>
</dbReference>
<feature type="transmembrane region" description="Helical" evidence="4">
    <location>
        <begin position="289"/>
        <end position="309"/>
    </location>
</feature>
<comment type="caution">
    <text evidence="6">The sequence shown here is derived from an EMBL/GenBank/DDBJ whole genome shotgun (WGS) entry which is preliminary data.</text>
</comment>
<feature type="transmembrane region" description="Helical" evidence="4">
    <location>
        <begin position="74"/>
        <end position="92"/>
    </location>
</feature>
<feature type="transmembrane region" description="Helical" evidence="4">
    <location>
        <begin position="137"/>
        <end position="163"/>
    </location>
</feature>
<protein>
    <recommendedName>
        <fullName evidence="5">Major facilitator superfamily (MFS) profile domain-containing protein</fullName>
    </recommendedName>
</protein>
<dbReference type="InterPro" id="IPR052524">
    <property type="entry name" value="MFS_Cyanate_Porter"/>
</dbReference>
<evidence type="ECO:0000256" key="2">
    <source>
        <dbReference type="ARBA" id="ARBA00022989"/>
    </source>
</evidence>
<feature type="transmembrane region" description="Helical" evidence="4">
    <location>
        <begin position="351"/>
        <end position="374"/>
    </location>
</feature>
<proteinExistence type="predicted"/>
<dbReference type="AlphaFoldDB" id="A0A3A1Y7H3"/>
<evidence type="ECO:0000313" key="7">
    <source>
        <dbReference type="Proteomes" id="UP000265691"/>
    </source>
</evidence>
<evidence type="ECO:0000256" key="3">
    <source>
        <dbReference type="ARBA" id="ARBA00023136"/>
    </source>
</evidence>
<feature type="transmembrane region" description="Helical" evidence="4">
    <location>
        <begin position="315"/>
        <end position="339"/>
    </location>
</feature>
<feature type="transmembrane region" description="Helical" evidence="4">
    <location>
        <begin position="104"/>
        <end position="125"/>
    </location>
</feature>
<sequence length="408" mass="44957">MNFQSKFAFYYTAIALCLVTLISRAPFTELSPIIDIVANEMGLSKTQQGIILSLPTFVMAFFALLVVKIDQKIGFVLAILYGMFAIALGIVIRDYLSSYITPGVYSIYLGTIILSLGITIISVLYPAFINGFFRKQLGLLNAINGANLSVSSLLGTFSALLMIELGYSWQAVGSLWLIVTIAIIIVYLPSLKFTAGGMKVIRQSRENIDLSTSAPVKVSMWRQLAPWCIAITFGLESFNFYFAISWFKSYIGEAITNAQFSFLVNLFQLLALVFSLITPIVVMKYKEKLAVIFFISSAIFSATTISMLFVTNYYLLIVIFAIFGALAGFILAVLLLLLSLKLNTSAGTSKLSSIVNSVGFIVTSIYLLLFGWLYDITDTYYASIALLVVGSIILPITSYFAVKLKIIE</sequence>
<evidence type="ECO:0000256" key="1">
    <source>
        <dbReference type="ARBA" id="ARBA00022692"/>
    </source>
</evidence>
<feature type="domain" description="Major facilitator superfamily (MFS) profile" evidence="5">
    <location>
        <begin position="12"/>
        <end position="406"/>
    </location>
</feature>
<dbReference type="PANTHER" id="PTHR23523">
    <property type="match status" value="1"/>
</dbReference>
<accession>A0A3A1Y7H3</accession>
<dbReference type="SUPFAM" id="SSF103473">
    <property type="entry name" value="MFS general substrate transporter"/>
    <property type="match status" value="1"/>
</dbReference>
<dbReference type="Proteomes" id="UP000265691">
    <property type="component" value="Unassembled WGS sequence"/>
</dbReference>
<gene>
    <name evidence="6" type="ORF">CKF54_01755</name>
</gene>
<keyword evidence="2 4" id="KW-1133">Transmembrane helix</keyword>
<feature type="transmembrane region" description="Helical" evidence="4">
    <location>
        <begin position="175"/>
        <end position="195"/>
    </location>
</feature>
<dbReference type="OrthoDB" id="5317164at2"/>
<reference evidence="6 7" key="1">
    <citation type="submission" date="2017-08" db="EMBL/GenBank/DDBJ databases">
        <title>Reclassification of Bisgaard taxon 37 and 44.</title>
        <authorList>
            <person name="Christensen H."/>
        </authorList>
    </citation>
    <scope>NUCLEOTIDE SEQUENCE [LARGE SCALE GENOMIC DNA]</scope>
    <source>
        <strain evidence="6 7">B96_3</strain>
    </source>
</reference>
<dbReference type="Pfam" id="PF07690">
    <property type="entry name" value="MFS_1"/>
    <property type="match status" value="1"/>
</dbReference>
<dbReference type="PANTHER" id="PTHR23523:SF2">
    <property type="entry name" value="2-NITROIMIDAZOLE TRANSPORTER"/>
    <property type="match status" value="1"/>
</dbReference>
<feature type="transmembrane region" description="Helical" evidence="4">
    <location>
        <begin position="224"/>
        <end position="247"/>
    </location>
</feature>
<dbReference type="Gene3D" id="1.20.1250.20">
    <property type="entry name" value="MFS general substrate transporter like domains"/>
    <property type="match status" value="1"/>
</dbReference>
<evidence type="ECO:0000259" key="5">
    <source>
        <dbReference type="PROSITE" id="PS50850"/>
    </source>
</evidence>